<comment type="caution">
    <text evidence="1">The sequence shown here is derived from an EMBL/GenBank/DDBJ whole genome shotgun (WGS) entry which is preliminary data.</text>
</comment>
<accession>V4H223</accession>
<proteinExistence type="predicted"/>
<reference evidence="1 2" key="1">
    <citation type="submission" date="2013-07" db="EMBL/GenBank/DDBJ databases">
        <title>Draft genome sequence of Pseudoalteromonas luteoviolacea 2ta16.</title>
        <authorList>
            <person name="Allen E.E."/>
            <person name="Azam F."/>
            <person name="Podell S."/>
        </authorList>
    </citation>
    <scope>NUCLEOTIDE SEQUENCE [LARGE SCALE GENOMIC DNA]</scope>
    <source>
        <strain evidence="1 2">2ta16</strain>
    </source>
</reference>
<dbReference type="EMBL" id="AUSV01000113">
    <property type="protein sequence ID" value="ESP91486.1"/>
    <property type="molecule type" value="Genomic_DNA"/>
</dbReference>
<dbReference type="Proteomes" id="UP000017820">
    <property type="component" value="Unassembled WGS sequence"/>
</dbReference>
<name>V4H223_PSEL2</name>
<sequence length="128" mass="14259">MSIYEEKLEGREFDWFAIDGEGNIALFATAGEGTIPNLVIENYAEHDAIAVQLESPNLGSSEVWSDFAKLGFFVFDWDLHGGPYKREQKPTSTMSVQLRNTIMAMGSIPSLPVKFTEITELVVGRTLK</sequence>
<dbReference type="RefSeq" id="WP_023401088.1">
    <property type="nucleotide sequence ID" value="NZ_AUSV01000113.1"/>
</dbReference>
<evidence type="ECO:0000313" key="1">
    <source>
        <dbReference type="EMBL" id="ESP91486.1"/>
    </source>
</evidence>
<organism evidence="1 2">
    <name type="scientific">Pseudoalteromonas luteoviolacea (strain 2ta16)</name>
    <dbReference type="NCBI Taxonomy" id="1353533"/>
    <lineage>
        <taxon>Bacteria</taxon>
        <taxon>Pseudomonadati</taxon>
        <taxon>Pseudomonadota</taxon>
        <taxon>Gammaproteobacteria</taxon>
        <taxon>Alteromonadales</taxon>
        <taxon>Pseudoalteromonadaceae</taxon>
        <taxon>Pseudoalteromonas</taxon>
    </lineage>
</organism>
<dbReference type="GeneID" id="29919798"/>
<evidence type="ECO:0000313" key="2">
    <source>
        <dbReference type="Proteomes" id="UP000017820"/>
    </source>
</evidence>
<protein>
    <submittedName>
        <fullName evidence="1">Uncharacterized protein</fullName>
    </submittedName>
</protein>
<dbReference type="AlphaFoldDB" id="V4H223"/>
<dbReference type="PATRIC" id="fig|1353533.3.peg.4240"/>
<gene>
    <name evidence="1" type="ORF">PL2TA16_00285</name>
</gene>